<protein>
    <submittedName>
        <fullName evidence="2">Uncharacterized protein</fullName>
    </submittedName>
</protein>
<dbReference type="EMBL" id="JAWQEG010005737">
    <property type="protein sequence ID" value="KAK3856970.1"/>
    <property type="molecule type" value="Genomic_DNA"/>
</dbReference>
<feature type="region of interest" description="Disordered" evidence="1">
    <location>
        <begin position="54"/>
        <end position="73"/>
    </location>
</feature>
<sequence>MGESVKGEGLGEVAIHPLSSTSTPLPSIHPPPPLPLSECVCHLRNISSGAKTIQLEGGGEEEEIHNEHREISD</sequence>
<evidence type="ECO:0000313" key="3">
    <source>
        <dbReference type="Proteomes" id="UP001286313"/>
    </source>
</evidence>
<reference evidence="2" key="1">
    <citation type="submission" date="2023-10" db="EMBL/GenBank/DDBJ databases">
        <title>Genome assemblies of two species of porcelain crab, Petrolisthes cinctipes and Petrolisthes manimaculis (Anomura: Porcellanidae).</title>
        <authorList>
            <person name="Angst P."/>
        </authorList>
    </citation>
    <scope>NUCLEOTIDE SEQUENCE</scope>
    <source>
        <strain evidence="2">PB745_01</strain>
        <tissue evidence="2">Gill</tissue>
    </source>
</reference>
<dbReference type="Proteomes" id="UP001286313">
    <property type="component" value="Unassembled WGS sequence"/>
</dbReference>
<accession>A0AAE1BUD8</accession>
<comment type="caution">
    <text evidence="2">The sequence shown here is derived from an EMBL/GenBank/DDBJ whole genome shotgun (WGS) entry which is preliminary data.</text>
</comment>
<proteinExistence type="predicted"/>
<evidence type="ECO:0000313" key="2">
    <source>
        <dbReference type="EMBL" id="KAK3856970.1"/>
    </source>
</evidence>
<feature type="compositionally biased region" description="Low complexity" evidence="1">
    <location>
        <begin position="15"/>
        <end position="26"/>
    </location>
</feature>
<name>A0AAE1BUD8_PETCI</name>
<dbReference type="AlphaFoldDB" id="A0AAE1BUD8"/>
<gene>
    <name evidence="2" type="ORF">Pcinc_036744</name>
</gene>
<keyword evidence="3" id="KW-1185">Reference proteome</keyword>
<feature type="region of interest" description="Disordered" evidence="1">
    <location>
        <begin position="1"/>
        <end position="31"/>
    </location>
</feature>
<organism evidence="2 3">
    <name type="scientific">Petrolisthes cinctipes</name>
    <name type="common">Flat porcelain crab</name>
    <dbReference type="NCBI Taxonomy" id="88211"/>
    <lineage>
        <taxon>Eukaryota</taxon>
        <taxon>Metazoa</taxon>
        <taxon>Ecdysozoa</taxon>
        <taxon>Arthropoda</taxon>
        <taxon>Crustacea</taxon>
        <taxon>Multicrustacea</taxon>
        <taxon>Malacostraca</taxon>
        <taxon>Eumalacostraca</taxon>
        <taxon>Eucarida</taxon>
        <taxon>Decapoda</taxon>
        <taxon>Pleocyemata</taxon>
        <taxon>Anomura</taxon>
        <taxon>Galatheoidea</taxon>
        <taxon>Porcellanidae</taxon>
        <taxon>Petrolisthes</taxon>
    </lineage>
</organism>
<evidence type="ECO:0000256" key="1">
    <source>
        <dbReference type="SAM" id="MobiDB-lite"/>
    </source>
</evidence>